<feature type="region of interest" description="Disordered" evidence="1">
    <location>
        <begin position="1"/>
        <end position="59"/>
    </location>
</feature>
<proteinExistence type="predicted"/>
<protein>
    <submittedName>
        <fullName evidence="2">Uncharacterized protein</fullName>
    </submittedName>
</protein>
<keyword evidence="3" id="KW-1185">Reference proteome</keyword>
<feature type="compositionally biased region" description="Gly residues" evidence="1">
    <location>
        <begin position="7"/>
        <end position="18"/>
    </location>
</feature>
<dbReference type="Proteomes" id="UP001500403">
    <property type="component" value="Unassembled WGS sequence"/>
</dbReference>
<evidence type="ECO:0000256" key="1">
    <source>
        <dbReference type="SAM" id="MobiDB-lite"/>
    </source>
</evidence>
<dbReference type="EMBL" id="BAAAUD010000036">
    <property type="protein sequence ID" value="GAA2947205.1"/>
    <property type="molecule type" value="Genomic_DNA"/>
</dbReference>
<organism evidence="2 3">
    <name type="scientific">Streptomyces enissocaesilis</name>
    <dbReference type="NCBI Taxonomy" id="332589"/>
    <lineage>
        <taxon>Bacteria</taxon>
        <taxon>Bacillati</taxon>
        <taxon>Actinomycetota</taxon>
        <taxon>Actinomycetes</taxon>
        <taxon>Kitasatosporales</taxon>
        <taxon>Streptomycetaceae</taxon>
        <taxon>Streptomyces</taxon>
        <taxon>Streptomyces rochei group</taxon>
    </lineage>
</organism>
<evidence type="ECO:0000313" key="3">
    <source>
        <dbReference type="Proteomes" id="UP001500403"/>
    </source>
</evidence>
<gene>
    <name evidence="2" type="ORF">GCM10010446_35540</name>
</gene>
<accession>A0ABP6JUD8</accession>
<reference evidence="3" key="1">
    <citation type="journal article" date="2019" name="Int. J. Syst. Evol. Microbiol.">
        <title>The Global Catalogue of Microorganisms (GCM) 10K type strain sequencing project: providing services to taxonomists for standard genome sequencing and annotation.</title>
        <authorList>
            <consortium name="The Broad Institute Genomics Platform"/>
            <consortium name="The Broad Institute Genome Sequencing Center for Infectious Disease"/>
            <person name="Wu L."/>
            <person name="Ma J."/>
        </authorList>
    </citation>
    <scope>NUCLEOTIDE SEQUENCE [LARGE SCALE GENOMIC DNA]</scope>
    <source>
        <strain evidence="3">JCM 9088</strain>
    </source>
</reference>
<sequence length="59" mass="6114">MQRHGDSGCGEGGVSGKRGGTEEERFPCELTHLPRRAVPGKGVPGKGRSPEPVAPGTVF</sequence>
<name>A0ABP6JUD8_9ACTN</name>
<evidence type="ECO:0000313" key="2">
    <source>
        <dbReference type="EMBL" id="GAA2947205.1"/>
    </source>
</evidence>
<comment type="caution">
    <text evidence="2">The sequence shown here is derived from an EMBL/GenBank/DDBJ whole genome shotgun (WGS) entry which is preliminary data.</text>
</comment>